<feature type="transmembrane region" description="Helical" evidence="1">
    <location>
        <begin position="12"/>
        <end position="29"/>
    </location>
</feature>
<keyword evidence="1" id="KW-0812">Transmembrane</keyword>
<reference evidence="2" key="1">
    <citation type="journal article" date="2020" name="Nature">
        <title>Giant virus diversity and host interactions through global metagenomics.</title>
        <authorList>
            <person name="Schulz F."/>
            <person name="Roux S."/>
            <person name="Paez-Espino D."/>
            <person name="Jungbluth S."/>
            <person name="Walsh D.A."/>
            <person name="Denef V.J."/>
            <person name="McMahon K.D."/>
            <person name="Konstantinidis K.T."/>
            <person name="Eloe-Fadrosh E.A."/>
            <person name="Kyrpides N.C."/>
            <person name="Woyke T."/>
        </authorList>
    </citation>
    <scope>NUCLEOTIDE SEQUENCE</scope>
    <source>
        <strain evidence="2">GVMAG-M-3300023179-91</strain>
    </source>
</reference>
<evidence type="ECO:0000256" key="1">
    <source>
        <dbReference type="SAM" id="Phobius"/>
    </source>
</evidence>
<accession>A0A6C0HCD6</accession>
<proteinExistence type="predicted"/>
<keyword evidence="1" id="KW-1133">Transmembrane helix</keyword>
<evidence type="ECO:0000313" key="2">
    <source>
        <dbReference type="EMBL" id="QHT78169.1"/>
    </source>
</evidence>
<keyword evidence="1" id="KW-0472">Membrane</keyword>
<name>A0A6C0HCD6_9ZZZZ</name>
<dbReference type="AlphaFoldDB" id="A0A6C0HCD6"/>
<dbReference type="EMBL" id="MN739929">
    <property type="protein sequence ID" value="QHT78169.1"/>
    <property type="molecule type" value="Genomic_DNA"/>
</dbReference>
<sequence length="226" mass="26923">MTTIFNKYHTILFIFYFVGFVDGYCKCLLKSPFIKITKIEPLFTKPYKNYYTEDISTSYSPTWDDGEVAWDFPDFNQIYNNNNNKLPNYYTYDSIYENSIYEKYFKDRFYLRIRTSYFKELYFALIKNAYKDIVKLENFAFDVQDLAFDNIKGVSVESDLALLLIASGLSVLYNKNKEENIQKLRVLQQSSRKKNTLENYRQIKRASSIIFVVFMTIFGRNIKNAE</sequence>
<protein>
    <submittedName>
        <fullName evidence="2">Uncharacterized protein</fullName>
    </submittedName>
</protein>
<organism evidence="2">
    <name type="scientific">viral metagenome</name>
    <dbReference type="NCBI Taxonomy" id="1070528"/>
    <lineage>
        <taxon>unclassified sequences</taxon>
        <taxon>metagenomes</taxon>
        <taxon>organismal metagenomes</taxon>
    </lineage>
</organism>